<dbReference type="InterPro" id="IPR027839">
    <property type="entry name" value="DUF4432"/>
</dbReference>
<proteinExistence type="predicted"/>
<dbReference type="OrthoDB" id="9791280at2"/>
<dbReference type="Pfam" id="PF14486">
    <property type="entry name" value="DUF4432"/>
    <property type="match status" value="1"/>
</dbReference>
<dbReference type="Proteomes" id="UP000245959">
    <property type="component" value="Unassembled WGS sequence"/>
</dbReference>
<accession>A0A2U1B0A2</accession>
<dbReference type="AlphaFoldDB" id="A0A2U1B0A2"/>
<dbReference type="EMBL" id="QEKH01000012">
    <property type="protein sequence ID" value="PVY42088.1"/>
    <property type="molecule type" value="Genomic_DNA"/>
</dbReference>
<organism evidence="1 2">
    <name type="scientific">Victivallis vadensis</name>
    <dbReference type="NCBI Taxonomy" id="172901"/>
    <lineage>
        <taxon>Bacteria</taxon>
        <taxon>Pseudomonadati</taxon>
        <taxon>Lentisphaerota</taxon>
        <taxon>Lentisphaeria</taxon>
        <taxon>Victivallales</taxon>
        <taxon>Victivallaceae</taxon>
        <taxon>Victivallis</taxon>
    </lineage>
</organism>
<comment type="caution">
    <text evidence="1">The sequence shown here is derived from an EMBL/GenBank/DDBJ whole genome shotgun (WGS) entry which is preliminary data.</text>
</comment>
<dbReference type="GO" id="GO:0030246">
    <property type="term" value="F:carbohydrate binding"/>
    <property type="evidence" value="ECO:0007669"/>
    <property type="project" value="InterPro"/>
</dbReference>
<dbReference type="Gene3D" id="2.70.98.10">
    <property type="match status" value="1"/>
</dbReference>
<dbReference type="InterPro" id="IPR014718">
    <property type="entry name" value="GH-type_carb-bd"/>
</dbReference>
<evidence type="ECO:0000313" key="2">
    <source>
        <dbReference type="Proteomes" id="UP000245959"/>
    </source>
</evidence>
<gene>
    <name evidence="1" type="ORF">C8D82_11285</name>
</gene>
<keyword evidence="2" id="KW-1185">Reference proteome</keyword>
<reference evidence="1 2" key="1">
    <citation type="submission" date="2018-04" db="EMBL/GenBank/DDBJ databases">
        <title>Genomic Encyclopedia of Type Strains, Phase IV (KMG-IV): sequencing the most valuable type-strain genomes for metagenomic binning, comparative biology and taxonomic classification.</title>
        <authorList>
            <person name="Goeker M."/>
        </authorList>
    </citation>
    <scope>NUCLEOTIDE SEQUENCE [LARGE SCALE GENOMIC DNA]</scope>
    <source>
        <strain evidence="1 2">DSM 14823</strain>
    </source>
</reference>
<name>A0A2U1B0A2_9BACT</name>
<dbReference type="CDD" id="cd09023">
    <property type="entry name" value="Aldose_epim_Ec_c4013"/>
    <property type="match status" value="1"/>
</dbReference>
<dbReference type="GeneID" id="78295235"/>
<protein>
    <submittedName>
        <fullName evidence="1">Uncharacterized protein DUF4432</fullName>
    </submittedName>
</protein>
<dbReference type="RefSeq" id="WP_116883927.1">
    <property type="nucleotide sequence ID" value="NZ_CABMMC010000025.1"/>
</dbReference>
<evidence type="ECO:0000313" key="1">
    <source>
        <dbReference type="EMBL" id="PVY42088.1"/>
    </source>
</evidence>
<sequence>MTYCNLSDARRYAGSMEQLADARLVELAEGPGRGSRLIEFRNGSGLAFTVAPDRGMDLVDCSFRGIPLVFRAPAGYVSGERYEPQGTGWLRSWQGGLMTTSGLRNAGVPDGEHGLHGRASHLAAEDVGIRRGASGGSYRLEAVGTLRESAMFGEYLQLERSVSTGFGDNSITLCDTITNLAPREDYLELLYHCNFGYPFASPDLEFEAPPHEVVPRDAEAAAGLAEWDRLDEPAPDYREQCFFHKLPEGRIAVLNRKLGVKVTLVWNTDVLPDFVQWKNCLAGAYALGLEPTNASLRGRSADIADGVARRLAPGEAVHTRLEFHFETI</sequence>